<evidence type="ECO:0000256" key="1">
    <source>
        <dbReference type="ARBA" id="ARBA00023015"/>
    </source>
</evidence>
<evidence type="ECO:0000256" key="3">
    <source>
        <dbReference type="ARBA" id="ARBA00023163"/>
    </source>
</evidence>
<dbReference type="PROSITE" id="PS51063">
    <property type="entry name" value="HTH_CRP_2"/>
    <property type="match status" value="1"/>
</dbReference>
<sequence>MVTQDHRRVAPGWRQPGDEETGEPGVAAPGPPRPRRGGAAQPRRWLEQTLLGRLPPASRAGLLALGGFREFPAGTPIMREGDPTTFVAVLLSGWTKVTALTDDGGIALLAVRHGGDLVGEFAGIDAQPRSATVTAVGPVLTKVIRAEEFGAYLATDPMTSAAISQSIVAKTRFSIRRRVEFAGCSAPVRVARVLVELDRSYGVDRRDGGRELGVPLTQSELAALVGAQDPTVHKALRALRRAGVIETGYRRTTILDLPALRAAAGLPR</sequence>
<dbReference type="InterPro" id="IPR012318">
    <property type="entry name" value="HTH_CRP"/>
</dbReference>
<dbReference type="GO" id="GO:0005829">
    <property type="term" value="C:cytosol"/>
    <property type="evidence" value="ECO:0007669"/>
    <property type="project" value="TreeGrafter"/>
</dbReference>
<evidence type="ECO:0000256" key="4">
    <source>
        <dbReference type="SAM" id="MobiDB-lite"/>
    </source>
</evidence>
<dbReference type="EMBL" id="JAEACQ010000390">
    <property type="protein sequence ID" value="MBL7633611.1"/>
    <property type="molecule type" value="Genomic_DNA"/>
</dbReference>
<dbReference type="SMART" id="SM00100">
    <property type="entry name" value="cNMP"/>
    <property type="match status" value="1"/>
</dbReference>
<proteinExistence type="predicted"/>
<evidence type="ECO:0000256" key="2">
    <source>
        <dbReference type="ARBA" id="ARBA00023125"/>
    </source>
</evidence>
<feature type="domain" description="HTH crp-type" evidence="6">
    <location>
        <begin position="184"/>
        <end position="258"/>
    </location>
</feature>
<organism evidence="7 8">
    <name type="scientific">Frankia nepalensis</name>
    <dbReference type="NCBI Taxonomy" id="1836974"/>
    <lineage>
        <taxon>Bacteria</taxon>
        <taxon>Bacillati</taxon>
        <taxon>Actinomycetota</taxon>
        <taxon>Actinomycetes</taxon>
        <taxon>Frankiales</taxon>
        <taxon>Frankiaceae</taxon>
        <taxon>Frankia</taxon>
    </lineage>
</organism>
<dbReference type="PANTHER" id="PTHR24567:SF74">
    <property type="entry name" value="HTH-TYPE TRANSCRIPTIONAL REGULATOR ARCR"/>
    <property type="match status" value="1"/>
</dbReference>
<evidence type="ECO:0000259" key="6">
    <source>
        <dbReference type="PROSITE" id="PS51063"/>
    </source>
</evidence>
<reference evidence="7" key="1">
    <citation type="submission" date="2020-12" db="EMBL/GenBank/DDBJ databases">
        <title>Genomic characterization of non-nitrogen-fixing Frankia strains.</title>
        <authorList>
            <person name="Carlos-Shanley C."/>
            <person name="Guerra T."/>
            <person name="Hahn D."/>
        </authorList>
    </citation>
    <scope>NUCLEOTIDE SEQUENCE</scope>
    <source>
        <strain evidence="7">CN6</strain>
    </source>
</reference>
<dbReference type="InterPro" id="IPR014710">
    <property type="entry name" value="RmlC-like_jellyroll"/>
</dbReference>
<dbReference type="CDD" id="cd00038">
    <property type="entry name" value="CAP_ED"/>
    <property type="match status" value="1"/>
</dbReference>
<feature type="domain" description="Cyclic nucleotide-binding" evidence="5">
    <location>
        <begin position="50"/>
        <end position="153"/>
    </location>
</feature>
<dbReference type="InterPro" id="IPR050397">
    <property type="entry name" value="Env_Response_Regulators"/>
</dbReference>
<keyword evidence="8" id="KW-1185">Reference proteome</keyword>
<dbReference type="CDD" id="cd00090">
    <property type="entry name" value="HTH_ARSR"/>
    <property type="match status" value="1"/>
</dbReference>
<keyword evidence="3" id="KW-0804">Transcription</keyword>
<protein>
    <submittedName>
        <fullName evidence="7">Crp/Fnr family transcriptional regulator</fullName>
    </submittedName>
</protein>
<dbReference type="Pfam" id="PF00027">
    <property type="entry name" value="cNMP_binding"/>
    <property type="match status" value="1"/>
</dbReference>
<gene>
    <name evidence="7" type="ORF">I7412_41960</name>
</gene>
<dbReference type="InterPro" id="IPR036390">
    <property type="entry name" value="WH_DNA-bd_sf"/>
</dbReference>
<dbReference type="SUPFAM" id="SSF46785">
    <property type="entry name" value="Winged helix' DNA-binding domain"/>
    <property type="match status" value="1"/>
</dbReference>
<dbReference type="PANTHER" id="PTHR24567">
    <property type="entry name" value="CRP FAMILY TRANSCRIPTIONAL REGULATORY PROTEIN"/>
    <property type="match status" value="1"/>
</dbReference>
<dbReference type="Proteomes" id="UP000604475">
    <property type="component" value="Unassembled WGS sequence"/>
</dbReference>
<dbReference type="RefSeq" id="WP_203003265.1">
    <property type="nucleotide sequence ID" value="NZ_JADWYU010000243.1"/>
</dbReference>
<dbReference type="InterPro" id="IPR011991">
    <property type="entry name" value="ArsR-like_HTH"/>
</dbReference>
<dbReference type="GO" id="GO:0003700">
    <property type="term" value="F:DNA-binding transcription factor activity"/>
    <property type="evidence" value="ECO:0007669"/>
    <property type="project" value="TreeGrafter"/>
</dbReference>
<dbReference type="Gene3D" id="2.60.120.10">
    <property type="entry name" value="Jelly Rolls"/>
    <property type="match status" value="1"/>
</dbReference>
<keyword evidence="2" id="KW-0238">DNA-binding</keyword>
<evidence type="ECO:0000313" key="7">
    <source>
        <dbReference type="EMBL" id="MBL7633611.1"/>
    </source>
</evidence>
<dbReference type="SUPFAM" id="SSF51206">
    <property type="entry name" value="cAMP-binding domain-like"/>
    <property type="match status" value="1"/>
</dbReference>
<dbReference type="PROSITE" id="PS50042">
    <property type="entry name" value="CNMP_BINDING_3"/>
    <property type="match status" value="1"/>
</dbReference>
<comment type="caution">
    <text evidence="7">The sequence shown here is derived from an EMBL/GenBank/DDBJ whole genome shotgun (WGS) entry which is preliminary data.</text>
</comment>
<accession>A0A937RXI2</accession>
<feature type="region of interest" description="Disordered" evidence="4">
    <location>
        <begin position="1"/>
        <end position="41"/>
    </location>
</feature>
<evidence type="ECO:0000259" key="5">
    <source>
        <dbReference type="PROSITE" id="PS50042"/>
    </source>
</evidence>
<dbReference type="Gene3D" id="1.10.10.10">
    <property type="entry name" value="Winged helix-like DNA-binding domain superfamily/Winged helix DNA-binding domain"/>
    <property type="match status" value="1"/>
</dbReference>
<dbReference type="Pfam" id="PF13545">
    <property type="entry name" value="HTH_Crp_2"/>
    <property type="match status" value="1"/>
</dbReference>
<evidence type="ECO:0000313" key="8">
    <source>
        <dbReference type="Proteomes" id="UP000604475"/>
    </source>
</evidence>
<dbReference type="GO" id="GO:0003677">
    <property type="term" value="F:DNA binding"/>
    <property type="evidence" value="ECO:0007669"/>
    <property type="project" value="UniProtKB-KW"/>
</dbReference>
<name>A0A937RXI2_9ACTN</name>
<dbReference type="InterPro" id="IPR018490">
    <property type="entry name" value="cNMP-bd_dom_sf"/>
</dbReference>
<dbReference type="InterPro" id="IPR036388">
    <property type="entry name" value="WH-like_DNA-bd_sf"/>
</dbReference>
<dbReference type="SMART" id="SM00419">
    <property type="entry name" value="HTH_CRP"/>
    <property type="match status" value="1"/>
</dbReference>
<keyword evidence="1" id="KW-0805">Transcription regulation</keyword>
<dbReference type="AlphaFoldDB" id="A0A937RXI2"/>
<dbReference type="InterPro" id="IPR000595">
    <property type="entry name" value="cNMP-bd_dom"/>
</dbReference>